<comment type="subcellular location">
    <subcellularLocation>
        <location evidence="1">Cell membrane</location>
        <topology evidence="1">Multi-pass membrane protein</topology>
    </subcellularLocation>
</comment>
<dbReference type="GO" id="GO:0015171">
    <property type="term" value="F:amino acid transmembrane transporter activity"/>
    <property type="evidence" value="ECO:0007669"/>
    <property type="project" value="TreeGrafter"/>
</dbReference>
<dbReference type="GO" id="GO:0005886">
    <property type="term" value="C:plasma membrane"/>
    <property type="evidence" value="ECO:0007669"/>
    <property type="project" value="UniProtKB-SubCell"/>
</dbReference>
<evidence type="ECO:0000313" key="7">
    <source>
        <dbReference type="EMBL" id="MBJ3783515.1"/>
    </source>
</evidence>
<feature type="transmembrane region" description="Helical" evidence="6">
    <location>
        <begin position="70"/>
        <end position="87"/>
    </location>
</feature>
<sequence length="211" mass="22424">MLQTFLIVWLGVAAAQASPGPNMFAVAGVALSTGRRDALMVVMGIATGSLLWSLFCALGMGALFTAVPALLTLLKFVGGFYLLYMGWKALRTAARGVDANIRATRPSASALAAWRRGLLVVMTNPKAVLMWLAITTFLYGAGLGGAQVLLFGPIVATSAILIYGFYAWLFSTRTATSGYARYWRWIEAVFGAAFGAFGLVLVGSGLRDLRP</sequence>
<evidence type="ECO:0000256" key="4">
    <source>
        <dbReference type="ARBA" id="ARBA00022989"/>
    </source>
</evidence>
<keyword evidence="2" id="KW-1003">Cell membrane</keyword>
<protein>
    <submittedName>
        <fullName evidence="7">LysE family transporter</fullName>
    </submittedName>
</protein>
<evidence type="ECO:0000256" key="3">
    <source>
        <dbReference type="ARBA" id="ARBA00022692"/>
    </source>
</evidence>
<evidence type="ECO:0000256" key="6">
    <source>
        <dbReference type="SAM" id="Phobius"/>
    </source>
</evidence>
<keyword evidence="4 6" id="KW-1133">Transmembrane helix</keyword>
<evidence type="ECO:0000256" key="2">
    <source>
        <dbReference type="ARBA" id="ARBA00022475"/>
    </source>
</evidence>
<dbReference type="EMBL" id="JAEKMH010000001">
    <property type="protein sequence ID" value="MBJ3783515.1"/>
    <property type="molecule type" value="Genomic_DNA"/>
</dbReference>
<feature type="transmembrane region" description="Helical" evidence="6">
    <location>
        <begin position="41"/>
        <end position="63"/>
    </location>
</feature>
<keyword evidence="8" id="KW-1185">Reference proteome</keyword>
<feature type="transmembrane region" description="Helical" evidence="6">
    <location>
        <begin position="148"/>
        <end position="170"/>
    </location>
</feature>
<name>A0A934IWI9_9HYPH</name>
<evidence type="ECO:0000256" key="5">
    <source>
        <dbReference type="ARBA" id="ARBA00023136"/>
    </source>
</evidence>
<dbReference type="InterPro" id="IPR001123">
    <property type="entry name" value="LeuE-type"/>
</dbReference>
<evidence type="ECO:0000313" key="8">
    <source>
        <dbReference type="Proteomes" id="UP000602124"/>
    </source>
</evidence>
<feature type="transmembrane region" description="Helical" evidence="6">
    <location>
        <begin position="182"/>
        <end position="206"/>
    </location>
</feature>
<keyword evidence="3 6" id="KW-0812">Transmembrane</keyword>
<evidence type="ECO:0000256" key="1">
    <source>
        <dbReference type="ARBA" id="ARBA00004651"/>
    </source>
</evidence>
<accession>A0A934IWI9</accession>
<dbReference type="Pfam" id="PF01810">
    <property type="entry name" value="LysE"/>
    <property type="match status" value="1"/>
</dbReference>
<dbReference type="PANTHER" id="PTHR30086:SF19">
    <property type="entry name" value="THREONINE EFFLUX PROTEIN"/>
    <property type="match status" value="1"/>
</dbReference>
<comment type="caution">
    <text evidence="7">The sequence shown here is derived from an EMBL/GenBank/DDBJ whole genome shotgun (WGS) entry which is preliminary data.</text>
</comment>
<dbReference type="PANTHER" id="PTHR30086">
    <property type="entry name" value="ARGININE EXPORTER PROTEIN ARGO"/>
    <property type="match status" value="1"/>
</dbReference>
<dbReference type="AlphaFoldDB" id="A0A934IWI9"/>
<proteinExistence type="predicted"/>
<feature type="transmembrane region" description="Helical" evidence="6">
    <location>
        <begin position="118"/>
        <end position="141"/>
    </location>
</feature>
<keyword evidence="5 6" id="KW-0472">Membrane</keyword>
<reference evidence="7" key="1">
    <citation type="submission" date="2020-12" db="EMBL/GenBank/DDBJ databases">
        <title>Devosia sp. MSA67 isolated from Mo River.</title>
        <authorList>
            <person name="Ma F."/>
            <person name="Zi Z."/>
        </authorList>
    </citation>
    <scope>NUCLEOTIDE SEQUENCE</scope>
    <source>
        <strain evidence="7">MSA67</strain>
    </source>
</reference>
<dbReference type="Proteomes" id="UP000602124">
    <property type="component" value="Unassembled WGS sequence"/>
</dbReference>
<gene>
    <name evidence="7" type="ORF">JEQ47_02170</name>
</gene>
<organism evidence="7 8">
    <name type="scientific">Devosia sediminis</name>
    <dbReference type="NCBI Taxonomy" id="2798801"/>
    <lineage>
        <taxon>Bacteria</taxon>
        <taxon>Pseudomonadati</taxon>
        <taxon>Pseudomonadota</taxon>
        <taxon>Alphaproteobacteria</taxon>
        <taxon>Hyphomicrobiales</taxon>
        <taxon>Devosiaceae</taxon>
        <taxon>Devosia</taxon>
    </lineage>
</organism>
<dbReference type="RefSeq" id="WP_198874749.1">
    <property type="nucleotide sequence ID" value="NZ_JAEKMH010000001.1"/>
</dbReference>